<reference evidence="2 3" key="1">
    <citation type="submission" date="2021-06" db="EMBL/GenBank/DDBJ databases">
        <title>Caerostris extrusa draft genome.</title>
        <authorList>
            <person name="Kono N."/>
            <person name="Arakawa K."/>
        </authorList>
    </citation>
    <scope>NUCLEOTIDE SEQUENCE [LARGE SCALE GENOMIC DNA]</scope>
</reference>
<evidence type="ECO:0000313" key="2">
    <source>
        <dbReference type="EMBL" id="GIY97880.1"/>
    </source>
</evidence>
<comment type="caution">
    <text evidence="2">The sequence shown here is derived from an EMBL/GenBank/DDBJ whole genome shotgun (WGS) entry which is preliminary data.</text>
</comment>
<dbReference type="Proteomes" id="UP001054945">
    <property type="component" value="Unassembled WGS sequence"/>
</dbReference>
<proteinExistence type="predicted"/>
<protein>
    <submittedName>
        <fullName evidence="2">Uncharacterized protein</fullName>
    </submittedName>
</protein>
<feature type="compositionally biased region" description="Polar residues" evidence="1">
    <location>
        <begin position="79"/>
        <end position="90"/>
    </location>
</feature>
<gene>
    <name evidence="2" type="ORF">CEXT_75561</name>
</gene>
<name>A0AAV4XUM5_CAEEX</name>
<sequence length="90" mass="10397">MKPILSQSLRNLVNRKAVKQDSLASSLALIAEWGAHWKIYMSQLHVFSCRARWDEKLFSSHSRRDKRQEKTLDGHSTGKMENTTSPRISN</sequence>
<feature type="compositionally biased region" description="Basic and acidic residues" evidence="1">
    <location>
        <begin position="66"/>
        <end position="78"/>
    </location>
</feature>
<evidence type="ECO:0000313" key="3">
    <source>
        <dbReference type="Proteomes" id="UP001054945"/>
    </source>
</evidence>
<feature type="region of interest" description="Disordered" evidence="1">
    <location>
        <begin position="60"/>
        <end position="90"/>
    </location>
</feature>
<keyword evidence="3" id="KW-1185">Reference proteome</keyword>
<accession>A0AAV4XUM5</accession>
<organism evidence="2 3">
    <name type="scientific">Caerostris extrusa</name>
    <name type="common">Bark spider</name>
    <name type="synonym">Caerostris bankana</name>
    <dbReference type="NCBI Taxonomy" id="172846"/>
    <lineage>
        <taxon>Eukaryota</taxon>
        <taxon>Metazoa</taxon>
        <taxon>Ecdysozoa</taxon>
        <taxon>Arthropoda</taxon>
        <taxon>Chelicerata</taxon>
        <taxon>Arachnida</taxon>
        <taxon>Araneae</taxon>
        <taxon>Araneomorphae</taxon>
        <taxon>Entelegynae</taxon>
        <taxon>Araneoidea</taxon>
        <taxon>Araneidae</taxon>
        <taxon>Caerostris</taxon>
    </lineage>
</organism>
<evidence type="ECO:0000256" key="1">
    <source>
        <dbReference type="SAM" id="MobiDB-lite"/>
    </source>
</evidence>
<dbReference type="EMBL" id="BPLR01018225">
    <property type="protein sequence ID" value="GIY97880.1"/>
    <property type="molecule type" value="Genomic_DNA"/>
</dbReference>
<dbReference type="AlphaFoldDB" id="A0AAV4XUM5"/>